<accession>A0A0G0L5E2</accession>
<feature type="transmembrane region" description="Helical" evidence="1">
    <location>
        <begin position="120"/>
        <end position="141"/>
    </location>
</feature>
<dbReference type="EMBL" id="LBVL01000001">
    <property type="protein sequence ID" value="KKQ86247.1"/>
    <property type="molecule type" value="Genomic_DNA"/>
</dbReference>
<evidence type="ECO:0000313" key="2">
    <source>
        <dbReference type="EMBL" id="KKQ86247.1"/>
    </source>
</evidence>
<dbReference type="AlphaFoldDB" id="A0A0G0L5E2"/>
<protein>
    <submittedName>
        <fullName evidence="2">Uncharacterized protein</fullName>
    </submittedName>
</protein>
<gene>
    <name evidence="2" type="ORF">UT08_C0001G0113</name>
</gene>
<evidence type="ECO:0000256" key="1">
    <source>
        <dbReference type="SAM" id="Phobius"/>
    </source>
</evidence>
<dbReference type="Proteomes" id="UP000034081">
    <property type="component" value="Unassembled WGS sequence"/>
</dbReference>
<proteinExistence type="predicted"/>
<name>A0A0G0L5E2_9BACT</name>
<dbReference type="STRING" id="1618570.UT08_C0001G0113"/>
<dbReference type="PATRIC" id="fig|1618570.3.peg.113"/>
<sequence>MNKLSSFLLKYKKTILLSITLFISFGFSILSSYIVLSLGCGALGDFVDCGYYAGFPAPYAKFKINMKNIKDQKLLLNPTYYYKYRYSPLIENRITAQELIRNGKIFPFFLQDNGEYQLNLGMFLLNSILWIAPTGFLIMVFL</sequence>
<evidence type="ECO:0000313" key="3">
    <source>
        <dbReference type="Proteomes" id="UP000034081"/>
    </source>
</evidence>
<feature type="transmembrane region" description="Helical" evidence="1">
    <location>
        <begin position="15"/>
        <end position="36"/>
    </location>
</feature>
<keyword evidence="1" id="KW-1133">Transmembrane helix</keyword>
<comment type="caution">
    <text evidence="2">The sequence shown here is derived from an EMBL/GenBank/DDBJ whole genome shotgun (WGS) entry which is preliminary data.</text>
</comment>
<reference evidence="2 3" key="1">
    <citation type="journal article" date="2015" name="Nature">
        <title>rRNA introns, odd ribosomes, and small enigmatic genomes across a large radiation of phyla.</title>
        <authorList>
            <person name="Brown C.T."/>
            <person name="Hug L.A."/>
            <person name="Thomas B.C."/>
            <person name="Sharon I."/>
            <person name="Castelle C.J."/>
            <person name="Singh A."/>
            <person name="Wilkins M.J."/>
            <person name="Williams K.H."/>
            <person name="Banfield J.F."/>
        </authorList>
    </citation>
    <scope>NUCLEOTIDE SEQUENCE [LARGE SCALE GENOMIC DNA]</scope>
</reference>
<organism evidence="2 3">
    <name type="scientific">Candidatus Woesebacteria bacterium GW2011_GWB1_38_8</name>
    <dbReference type="NCBI Taxonomy" id="1618570"/>
    <lineage>
        <taxon>Bacteria</taxon>
        <taxon>Candidatus Woeseibacteriota</taxon>
    </lineage>
</organism>
<keyword evidence="1" id="KW-0812">Transmembrane</keyword>
<keyword evidence="1" id="KW-0472">Membrane</keyword>